<dbReference type="EMBL" id="KZ826315">
    <property type="protein sequence ID" value="PYI12559.1"/>
    <property type="molecule type" value="Genomic_DNA"/>
</dbReference>
<protein>
    <recommendedName>
        <fullName evidence="4">Concanavalin A-like lectin/glucanase</fullName>
    </recommendedName>
</protein>
<dbReference type="AlphaFoldDB" id="A0A319F870"/>
<feature type="signal peptide" evidence="1">
    <location>
        <begin position="1"/>
        <end position="19"/>
    </location>
</feature>
<organism evidence="2 3">
    <name type="scientific">Aspergillus sclerotiicarbonarius (strain CBS 121057 / IBT 28362)</name>
    <dbReference type="NCBI Taxonomy" id="1448318"/>
    <lineage>
        <taxon>Eukaryota</taxon>
        <taxon>Fungi</taxon>
        <taxon>Dikarya</taxon>
        <taxon>Ascomycota</taxon>
        <taxon>Pezizomycotina</taxon>
        <taxon>Eurotiomycetes</taxon>
        <taxon>Eurotiomycetidae</taxon>
        <taxon>Eurotiales</taxon>
        <taxon>Aspergillaceae</taxon>
        <taxon>Aspergillus</taxon>
        <taxon>Aspergillus subgen. Circumdati</taxon>
    </lineage>
</organism>
<evidence type="ECO:0000313" key="2">
    <source>
        <dbReference type="EMBL" id="PYI12559.1"/>
    </source>
</evidence>
<keyword evidence="1" id="KW-0732">Signal</keyword>
<name>A0A319F870_ASPSB</name>
<sequence length="229" mass="24546">MRSYNVLVPLAAFAAQAVASTDTWNFGYGFYLGPPSSATITRASCGYTADSNDEPWVSLWIGISNTESSATYDLYQPLLNWAPDNESQGCDAPDDQWCVATSSYMNGNQVGQAYVTVPKDTQVDFETYVEDDKVYQVVTIDGKVVSKQSDALSEGDVKYMISGDECYTGGGACGTIEAYSYTNITVELSAKDESFGSTFAAYDGITSDGGKTWVASAIKIAGDAFTAEE</sequence>
<dbReference type="Proteomes" id="UP000248423">
    <property type="component" value="Unassembled WGS sequence"/>
</dbReference>
<feature type="chain" id="PRO_5016287499" description="Concanavalin A-like lectin/glucanase" evidence="1">
    <location>
        <begin position="20"/>
        <end position="229"/>
    </location>
</feature>
<evidence type="ECO:0008006" key="4">
    <source>
        <dbReference type="Google" id="ProtNLM"/>
    </source>
</evidence>
<dbReference type="OrthoDB" id="5086500at2759"/>
<proteinExistence type="predicted"/>
<evidence type="ECO:0000313" key="3">
    <source>
        <dbReference type="Proteomes" id="UP000248423"/>
    </source>
</evidence>
<reference evidence="2 3" key="1">
    <citation type="submission" date="2018-02" db="EMBL/GenBank/DDBJ databases">
        <title>The genomes of Aspergillus section Nigri reveals drivers in fungal speciation.</title>
        <authorList>
            <consortium name="DOE Joint Genome Institute"/>
            <person name="Vesth T.C."/>
            <person name="Nybo J."/>
            <person name="Theobald S."/>
            <person name="Brandl J."/>
            <person name="Frisvad J.C."/>
            <person name="Nielsen K.F."/>
            <person name="Lyhne E.K."/>
            <person name="Kogle M.E."/>
            <person name="Kuo A."/>
            <person name="Riley R."/>
            <person name="Clum A."/>
            <person name="Nolan M."/>
            <person name="Lipzen A."/>
            <person name="Salamov A."/>
            <person name="Henrissat B."/>
            <person name="Wiebenga A."/>
            <person name="De vries R.P."/>
            <person name="Grigoriev I.V."/>
            <person name="Mortensen U.H."/>
            <person name="Andersen M.R."/>
            <person name="Baker S.E."/>
        </authorList>
    </citation>
    <scope>NUCLEOTIDE SEQUENCE [LARGE SCALE GENOMIC DNA]</scope>
    <source>
        <strain evidence="2 3">CBS 121057</strain>
    </source>
</reference>
<dbReference type="VEuPathDB" id="FungiDB:BO78DRAFT_424988"/>
<evidence type="ECO:0000256" key="1">
    <source>
        <dbReference type="SAM" id="SignalP"/>
    </source>
</evidence>
<keyword evidence="3" id="KW-1185">Reference proteome</keyword>
<gene>
    <name evidence="2" type="ORF">BO78DRAFT_424988</name>
</gene>
<accession>A0A319F870</accession>